<accession>A0AAP2DIU2</accession>
<protein>
    <submittedName>
        <fullName evidence="2">Uncharacterized protein</fullName>
    </submittedName>
</protein>
<reference evidence="2 3" key="1">
    <citation type="submission" date="2021-05" db="EMBL/GenBank/DDBJ databases">
        <title>A Polyphasic approach of four new species of the genus Ohtaekwangia: Ohtaekwangia histidinii sp. nov., Ohtaekwangia cretensis sp. nov., Ohtaekwangia indiensis sp. nov., Ohtaekwangia reichenbachii sp. nov. from diverse environment.</title>
        <authorList>
            <person name="Octaviana S."/>
        </authorList>
    </citation>
    <scope>NUCLEOTIDE SEQUENCE [LARGE SCALE GENOMIC DNA]</scope>
    <source>
        <strain evidence="2 3">PWU4</strain>
    </source>
</reference>
<keyword evidence="1" id="KW-0175">Coiled coil</keyword>
<dbReference type="AlphaFoldDB" id="A0AAP2DIU2"/>
<evidence type="ECO:0000313" key="2">
    <source>
        <dbReference type="EMBL" id="MBT1696178.1"/>
    </source>
</evidence>
<proteinExistence type="predicted"/>
<sequence>MKKVALLLSTIILFACGPSEKEKALQAAREKAKQDSLIKAVQLTTQRLFERKLLLQDSISVITAQLDGMKNRAMVIRADLEAAKDKLEMIKQPQFLRTPSEREAQIRSQNIRISMLENEIIELQATAQQAMALRDDLQRSLNALKNQ</sequence>
<evidence type="ECO:0000256" key="1">
    <source>
        <dbReference type="SAM" id="Coils"/>
    </source>
</evidence>
<organism evidence="2 3">
    <name type="scientific">Chryseosolibacter histidini</name>
    <dbReference type="NCBI Taxonomy" id="2782349"/>
    <lineage>
        <taxon>Bacteria</taxon>
        <taxon>Pseudomonadati</taxon>
        <taxon>Bacteroidota</taxon>
        <taxon>Cytophagia</taxon>
        <taxon>Cytophagales</taxon>
        <taxon>Chryseotaleaceae</taxon>
        <taxon>Chryseosolibacter</taxon>
    </lineage>
</organism>
<feature type="coiled-coil region" evidence="1">
    <location>
        <begin position="66"/>
        <end position="147"/>
    </location>
</feature>
<dbReference type="Proteomes" id="UP001319200">
    <property type="component" value="Unassembled WGS sequence"/>
</dbReference>
<keyword evidence="3" id="KW-1185">Reference proteome</keyword>
<evidence type="ECO:0000313" key="3">
    <source>
        <dbReference type="Proteomes" id="UP001319200"/>
    </source>
</evidence>
<name>A0AAP2DIU2_9BACT</name>
<dbReference type="EMBL" id="JAHESF010000003">
    <property type="protein sequence ID" value="MBT1696178.1"/>
    <property type="molecule type" value="Genomic_DNA"/>
</dbReference>
<dbReference type="PROSITE" id="PS51257">
    <property type="entry name" value="PROKAR_LIPOPROTEIN"/>
    <property type="match status" value="1"/>
</dbReference>
<gene>
    <name evidence="2" type="ORF">KK083_04790</name>
</gene>
<dbReference type="RefSeq" id="WP_254161234.1">
    <property type="nucleotide sequence ID" value="NZ_JAHESF010000003.1"/>
</dbReference>
<comment type="caution">
    <text evidence="2">The sequence shown here is derived from an EMBL/GenBank/DDBJ whole genome shotgun (WGS) entry which is preliminary data.</text>
</comment>